<sequence length="383" mass="41730">MAAPVSTARDSASLPSNLMVLSYALMEWAGQKVDATVVTPCAQMISGSIANPYVLSAKIWETLKENTPQRARDVSRLLSLAISNSAHVLSNDNSIEWSQSTKALRDRTLAMAATPEGQAVVQDCVATVAKTCQALNTPETKAATKQLTTALQSWIQMLATPEGLQVIDGLGDWCNHLTDVAASPESSIFLLEVATNLCHVLSSESSRELPRDQITKELEETMLQKFGMDTLLEPEDELKAMTKEDTDVPSEASWSDDETDVADTDSVTSRFSIAFSGDGDDLEETTTNTETLMPKWTSESTHATIRQRHVRRLTNQAIRNVPRRGARTAAFAATLRAHRRKPVVQAGPSPLDEFACRVLSVIFVIFVAIAGLIILIAMAKMLL</sequence>
<protein>
    <submittedName>
        <fullName evidence="3">Uncharacterized protein</fullName>
    </submittedName>
</protein>
<dbReference type="OrthoDB" id="75925at2759"/>
<dbReference type="AlphaFoldDB" id="A0A1V9YK48"/>
<keyword evidence="2" id="KW-0472">Membrane</keyword>
<evidence type="ECO:0000256" key="1">
    <source>
        <dbReference type="SAM" id="MobiDB-lite"/>
    </source>
</evidence>
<keyword evidence="2" id="KW-0812">Transmembrane</keyword>
<keyword evidence="4" id="KW-1185">Reference proteome</keyword>
<reference evidence="3 4" key="1">
    <citation type="journal article" date="2014" name="Genome Biol. Evol.">
        <title>The secreted proteins of Achlya hypogyna and Thraustotheca clavata identify the ancestral oomycete secretome and reveal gene acquisitions by horizontal gene transfer.</title>
        <authorList>
            <person name="Misner I."/>
            <person name="Blouin N."/>
            <person name="Leonard G."/>
            <person name="Richards T.A."/>
            <person name="Lane C.E."/>
        </authorList>
    </citation>
    <scope>NUCLEOTIDE SEQUENCE [LARGE SCALE GENOMIC DNA]</scope>
    <source>
        <strain evidence="3 4">ATCC 48635</strain>
    </source>
</reference>
<proteinExistence type="predicted"/>
<name>A0A1V9YK48_ACHHY</name>
<feature type="transmembrane region" description="Helical" evidence="2">
    <location>
        <begin position="358"/>
        <end position="379"/>
    </location>
</feature>
<organism evidence="3 4">
    <name type="scientific">Achlya hypogyna</name>
    <name type="common">Oomycete</name>
    <name type="synonym">Protoachlya hypogyna</name>
    <dbReference type="NCBI Taxonomy" id="1202772"/>
    <lineage>
        <taxon>Eukaryota</taxon>
        <taxon>Sar</taxon>
        <taxon>Stramenopiles</taxon>
        <taxon>Oomycota</taxon>
        <taxon>Saprolegniomycetes</taxon>
        <taxon>Saprolegniales</taxon>
        <taxon>Achlyaceae</taxon>
        <taxon>Achlya</taxon>
    </lineage>
</organism>
<gene>
    <name evidence="3" type="ORF">ACHHYP_10968</name>
</gene>
<dbReference type="Proteomes" id="UP000243579">
    <property type="component" value="Unassembled WGS sequence"/>
</dbReference>
<evidence type="ECO:0000256" key="2">
    <source>
        <dbReference type="SAM" id="Phobius"/>
    </source>
</evidence>
<accession>A0A1V9YK48</accession>
<keyword evidence="2" id="KW-1133">Transmembrane helix</keyword>
<comment type="caution">
    <text evidence="3">The sequence shown here is derived from an EMBL/GenBank/DDBJ whole genome shotgun (WGS) entry which is preliminary data.</text>
</comment>
<feature type="region of interest" description="Disordered" evidence="1">
    <location>
        <begin position="242"/>
        <end position="261"/>
    </location>
</feature>
<evidence type="ECO:0000313" key="3">
    <source>
        <dbReference type="EMBL" id="OQR86090.1"/>
    </source>
</evidence>
<evidence type="ECO:0000313" key="4">
    <source>
        <dbReference type="Proteomes" id="UP000243579"/>
    </source>
</evidence>
<dbReference type="EMBL" id="JNBR01001529">
    <property type="protein sequence ID" value="OQR86090.1"/>
    <property type="molecule type" value="Genomic_DNA"/>
</dbReference>